<name>A0ABP0VIA0_9BRYO</name>
<dbReference type="Proteomes" id="UP001497444">
    <property type="component" value="Unassembled WGS sequence"/>
</dbReference>
<comment type="caution">
    <text evidence="1">The sequence shown here is derived from an EMBL/GenBank/DDBJ whole genome shotgun (WGS) entry which is preliminary data.</text>
</comment>
<protein>
    <submittedName>
        <fullName evidence="1">Uncharacterized protein</fullName>
    </submittedName>
</protein>
<keyword evidence="2" id="KW-1185">Reference proteome</keyword>
<sequence length="334" mass="38961">MASISPGVRFHIESETWKQHIDEDEVTIEALVNECATIIIDELYELGVEFFCTRNDLCDGYYHIDKLLLFCEVIFPTPLYRTITEDEAFRRYLVSTVVEGAGDPEISTAMDILAHLTFQHQQAEDIFLDTYLFLNDTMKSTPVFDRYIISVLNTDNTPFTADIDKNEIDSYLDRFKAATSRLRNAIDEIRLSFDQAKDVVDIQYDRLEQYISNKTDPEALLKYIWVDTMHAVEQQSSGQLTPIEQTLMLRYEMEFQSITPFYETYYRLQDSRPNKADALSLVLGAYDTTTTREDFTHQVDTIFQRMAGFQYILDTDIHMFVMSVTMFLVQEFYP</sequence>
<gene>
    <name evidence="1" type="ORF">CSSPJE1EN1_LOCUS29529</name>
</gene>
<dbReference type="EMBL" id="CAXAQS010000993">
    <property type="protein sequence ID" value="CAK9254151.1"/>
    <property type="molecule type" value="Genomic_DNA"/>
</dbReference>
<accession>A0ABP0VIA0</accession>
<proteinExistence type="predicted"/>
<reference evidence="1" key="1">
    <citation type="submission" date="2024-02" db="EMBL/GenBank/DDBJ databases">
        <authorList>
            <consortium name="ELIXIR-Norway"/>
            <consortium name="Elixir Norway"/>
        </authorList>
    </citation>
    <scope>NUCLEOTIDE SEQUENCE</scope>
</reference>
<evidence type="ECO:0000313" key="2">
    <source>
        <dbReference type="Proteomes" id="UP001497444"/>
    </source>
</evidence>
<evidence type="ECO:0000313" key="1">
    <source>
        <dbReference type="EMBL" id="CAK9254151.1"/>
    </source>
</evidence>
<organism evidence="1 2">
    <name type="scientific">Sphagnum jensenii</name>
    <dbReference type="NCBI Taxonomy" id="128206"/>
    <lineage>
        <taxon>Eukaryota</taxon>
        <taxon>Viridiplantae</taxon>
        <taxon>Streptophyta</taxon>
        <taxon>Embryophyta</taxon>
        <taxon>Bryophyta</taxon>
        <taxon>Sphagnophytina</taxon>
        <taxon>Sphagnopsida</taxon>
        <taxon>Sphagnales</taxon>
        <taxon>Sphagnaceae</taxon>
        <taxon>Sphagnum</taxon>
    </lineage>
</organism>